<dbReference type="REBASE" id="763516">
    <property type="entry name" value="S.AspLEO62ORF11040P"/>
</dbReference>
<dbReference type="PANTHER" id="PTHR30408">
    <property type="entry name" value="TYPE-1 RESTRICTION ENZYME ECOKI SPECIFICITY PROTEIN"/>
    <property type="match status" value="1"/>
</dbReference>
<reference evidence="3" key="1">
    <citation type="submission" date="2023-09" db="EMBL/GenBank/DDBJ databases">
        <title>Arcobacter tbilisiensis sp. nov. isolated from chicken meat in Tbilisi, Georgia.</title>
        <authorList>
            <person name="Matthias R."/>
            <person name="Zautner A.E."/>
        </authorList>
    </citation>
    <scope>NUCLEOTIDE SEQUENCE</scope>
    <source>
        <strain evidence="3">LEO 62</strain>
        <plasmid evidence="3">p82_LEO_62</plasmid>
    </source>
</reference>
<dbReference type="InterPro" id="IPR052021">
    <property type="entry name" value="Type-I_RS_S_subunit"/>
</dbReference>
<dbReference type="REBASE" id="763448">
    <property type="entry name" value="S.AspLEO65ORF11040P"/>
</dbReference>
<evidence type="ECO:0008006" key="4">
    <source>
        <dbReference type="Google" id="ProtNLM"/>
    </source>
</evidence>
<dbReference type="EMBL" id="CP134857">
    <property type="protein sequence ID" value="WNL35148.1"/>
    <property type="molecule type" value="Genomic_DNA"/>
</dbReference>
<dbReference type="InterPro" id="IPR044946">
    <property type="entry name" value="Restrct_endonuc_typeI_TRD_sf"/>
</dbReference>
<keyword evidence="1" id="KW-0680">Restriction system</keyword>
<dbReference type="Gene3D" id="3.90.220.20">
    <property type="entry name" value="DNA methylase specificity domains"/>
    <property type="match status" value="2"/>
</dbReference>
<accession>A0AA96IKC7</accession>
<organism evidence="3">
    <name type="scientific">Arcobacter cryaerophilus gv. pseudocryaerophilus</name>
    <dbReference type="NCBI Taxonomy" id="2933791"/>
    <lineage>
        <taxon>Bacteria</taxon>
        <taxon>Pseudomonadati</taxon>
        <taxon>Campylobacterota</taxon>
        <taxon>Epsilonproteobacteria</taxon>
        <taxon>Campylobacterales</taxon>
        <taxon>Arcobacteraceae</taxon>
        <taxon>Aliarcobacter</taxon>
    </lineage>
</organism>
<proteinExistence type="predicted"/>
<gene>
    <name evidence="3" type="ORF">RMP68_11045</name>
</gene>
<protein>
    <recommendedName>
        <fullName evidence="4">Restriction endonuclease subunit S</fullName>
    </recommendedName>
</protein>
<sequence>MSKVPKLRFKEFNTEYKEYKLSELLKRRSKNNKDGEFGIDDILSLSSHYGIVDRRELLEDTYSKVNHLNYLKTRINDFVYGKSISAKYPFGLFKVNNLRDGLLSTLYFTFETFEIVSPKYLDKYFSHQIRANNFLRKYVLVGDRYITADSDYILSGKIFIPIKQEQEKITSFLTSIDTKIEQLIKKEKLLQKYKKSVIQKIFNKKIRFKADNGSEFCDWENIQLGSILIESKEKSIINNQHDVLSSTKEDIVLQSEYFNREIASKDNVGYKILKRNQLVFSPQNLWLGNININTKYEIGIVSPSYKIYNIKEKLILVDYLKYIIKTPKMMFNYEQASEQGASIVRRSLNIDLFNIINIAIPSIQEQIKISNFLSSIDSKIEQTQKQLESSKEFKKALLQQMFV</sequence>
<dbReference type="GO" id="GO:0009307">
    <property type="term" value="P:DNA restriction-modification system"/>
    <property type="evidence" value="ECO:0007669"/>
    <property type="project" value="UniProtKB-KW"/>
</dbReference>
<evidence type="ECO:0000313" key="3">
    <source>
        <dbReference type="EMBL" id="WNL35148.1"/>
    </source>
</evidence>
<keyword evidence="3" id="KW-0614">Plasmid</keyword>
<dbReference type="RefSeq" id="WP_390871773.1">
    <property type="nucleotide sequence ID" value="NZ_CP128653.1"/>
</dbReference>
<evidence type="ECO:0000256" key="2">
    <source>
        <dbReference type="ARBA" id="ARBA00023125"/>
    </source>
</evidence>
<dbReference type="SUPFAM" id="SSF116734">
    <property type="entry name" value="DNA methylase specificity domain"/>
    <property type="match status" value="2"/>
</dbReference>
<dbReference type="AlphaFoldDB" id="A0AA96IKC7"/>
<name>A0AA96IKC7_9BACT</name>
<geneLocation type="plasmid" evidence="3">
    <name>p82_LEO_62</name>
</geneLocation>
<keyword evidence="2" id="KW-0238">DNA-binding</keyword>
<evidence type="ECO:0000256" key="1">
    <source>
        <dbReference type="ARBA" id="ARBA00022747"/>
    </source>
</evidence>
<dbReference type="Proteomes" id="UP001305220">
    <property type="component" value="Plasmid p82_LEO_62"/>
</dbReference>
<dbReference type="PANTHER" id="PTHR30408:SF12">
    <property type="entry name" value="TYPE I RESTRICTION ENZYME MJAVIII SPECIFICITY SUBUNIT"/>
    <property type="match status" value="1"/>
</dbReference>
<dbReference type="GO" id="GO:0003677">
    <property type="term" value="F:DNA binding"/>
    <property type="evidence" value="ECO:0007669"/>
    <property type="project" value="UniProtKB-KW"/>
</dbReference>